<gene>
    <name evidence="1" type="ORF">K040078D81_47950</name>
</gene>
<reference evidence="1 2" key="1">
    <citation type="submission" date="2024-04" db="EMBL/GenBank/DDBJ databases">
        <title>Defined microbial consortia suppress multidrug-resistant proinflammatory Enterobacteriaceae via ecological control.</title>
        <authorList>
            <person name="Furuichi M."/>
            <person name="Kawaguchi T."/>
            <person name="Pust M."/>
            <person name="Yasuma K."/>
            <person name="Plichta D."/>
            <person name="Hasegawa N."/>
            <person name="Ohya T."/>
            <person name="Bhattarai S."/>
            <person name="Sasajima S."/>
            <person name="Aoto Y."/>
            <person name="Tuganbaev T."/>
            <person name="Yaginuma M."/>
            <person name="Ueda M."/>
            <person name="Okahashi N."/>
            <person name="Amafuji K."/>
            <person name="Kiridooshi Y."/>
            <person name="Sugita K."/>
            <person name="Strazar M."/>
            <person name="Skelly A."/>
            <person name="Suda W."/>
            <person name="Hattori M."/>
            <person name="Nakamoto N."/>
            <person name="Caballero S."/>
            <person name="Norman J."/>
            <person name="Olle B."/>
            <person name="Tanoue T."/>
            <person name="Arita M."/>
            <person name="Bucci V."/>
            <person name="Atarashi K."/>
            <person name="Xavier R."/>
            <person name="Honda K."/>
        </authorList>
    </citation>
    <scope>NUCLEOTIDE SEQUENCE [LARGE SCALE GENOMIC DNA]</scope>
    <source>
        <strain evidence="2">k04-0078-D8-1</strain>
    </source>
</reference>
<dbReference type="EMBL" id="BAABYW010000001">
    <property type="protein sequence ID" value="GAA6410678.1"/>
    <property type="molecule type" value="Genomic_DNA"/>
</dbReference>
<accession>A0ABQ0BH73</accession>
<name>A0ABQ0BH73_9FIRM</name>
<dbReference type="Proteomes" id="UP001600943">
    <property type="component" value="Unassembled WGS sequence"/>
</dbReference>
<comment type="caution">
    <text evidence="1">The sequence shown here is derived from an EMBL/GenBank/DDBJ whole genome shotgun (WGS) entry which is preliminary data.</text>
</comment>
<evidence type="ECO:0000313" key="1">
    <source>
        <dbReference type="EMBL" id="GAA6410678.1"/>
    </source>
</evidence>
<proteinExistence type="predicted"/>
<sequence length="50" mass="5867">MGKGMDGNRLVIRDTFSLQPVYKKERKFNNFGNPIVIPGHYVPEFKVYHK</sequence>
<evidence type="ECO:0000313" key="2">
    <source>
        <dbReference type="Proteomes" id="UP001600943"/>
    </source>
</evidence>
<organism evidence="1 2">
    <name type="scientific">Blautia hominis</name>
    <dbReference type="NCBI Taxonomy" id="2025493"/>
    <lineage>
        <taxon>Bacteria</taxon>
        <taxon>Bacillati</taxon>
        <taxon>Bacillota</taxon>
        <taxon>Clostridia</taxon>
        <taxon>Lachnospirales</taxon>
        <taxon>Lachnospiraceae</taxon>
        <taxon>Blautia</taxon>
    </lineage>
</organism>
<protein>
    <submittedName>
        <fullName evidence="1">Uncharacterized protein</fullName>
    </submittedName>
</protein>
<keyword evidence="2" id="KW-1185">Reference proteome</keyword>